<evidence type="ECO:0000313" key="3">
    <source>
        <dbReference type="Proteomes" id="UP000789901"/>
    </source>
</evidence>
<accession>A0ABN7UMS3</accession>
<comment type="caution">
    <text evidence="2">The sequence shown here is derived from an EMBL/GenBank/DDBJ whole genome shotgun (WGS) entry which is preliminary data.</text>
</comment>
<name>A0ABN7UMS3_GIGMA</name>
<sequence length="76" mass="8571">MVKYGGNVNKLIQESLGRKTTKKSIINLQQSNNEILIDETKDIQKTSNQARGKESTISSPPANQTNKWKNKNLEVQ</sequence>
<feature type="region of interest" description="Disordered" evidence="1">
    <location>
        <begin position="45"/>
        <end position="76"/>
    </location>
</feature>
<reference evidence="2 3" key="1">
    <citation type="submission" date="2021-06" db="EMBL/GenBank/DDBJ databases">
        <authorList>
            <person name="Kallberg Y."/>
            <person name="Tangrot J."/>
            <person name="Rosling A."/>
        </authorList>
    </citation>
    <scope>NUCLEOTIDE SEQUENCE [LARGE SCALE GENOMIC DNA]</scope>
    <source>
        <strain evidence="2 3">120-4 pot B 10/14</strain>
    </source>
</reference>
<gene>
    <name evidence="2" type="ORF">GMARGA_LOCUS8546</name>
</gene>
<protein>
    <submittedName>
        <fullName evidence="2">14658_t:CDS:1</fullName>
    </submittedName>
</protein>
<dbReference type="Proteomes" id="UP000789901">
    <property type="component" value="Unassembled WGS sequence"/>
</dbReference>
<dbReference type="EMBL" id="CAJVQB010004416">
    <property type="protein sequence ID" value="CAG8635193.1"/>
    <property type="molecule type" value="Genomic_DNA"/>
</dbReference>
<evidence type="ECO:0000256" key="1">
    <source>
        <dbReference type="SAM" id="MobiDB-lite"/>
    </source>
</evidence>
<organism evidence="2 3">
    <name type="scientific">Gigaspora margarita</name>
    <dbReference type="NCBI Taxonomy" id="4874"/>
    <lineage>
        <taxon>Eukaryota</taxon>
        <taxon>Fungi</taxon>
        <taxon>Fungi incertae sedis</taxon>
        <taxon>Mucoromycota</taxon>
        <taxon>Glomeromycotina</taxon>
        <taxon>Glomeromycetes</taxon>
        <taxon>Diversisporales</taxon>
        <taxon>Gigasporaceae</taxon>
        <taxon>Gigaspora</taxon>
    </lineage>
</organism>
<proteinExistence type="predicted"/>
<evidence type="ECO:0000313" key="2">
    <source>
        <dbReference type="EMBL" id="CAG8635193.1"/>
    </source>
</evidence>
<keyword evidence="3" id="KW-1185">Reference proteome</keyword>